<dbReference type="CDD" id="cd19531">
    <property type="entry name" value="LCL_NRPS-like"/>
    <property type="match status" value="1"/>
</dbReference>
<accession>A0ABS3V790</accession>
<evidence type="ECO:0000256" key="3">
    <source>
        <dbReference type="ARBA" id="ARBA00022553"/>
    </source>
</evidence>
<dbReference type="InterPro" id="IPR023213">
    <property type="entry name" value="CAT-like_dom_sf"/>
</dbReference>
<keyword evidence="7" id="KW-1185">Reference proteome</keyword>
<organism evidence="6 7">
    <name type="scientific">Micromonospora antibiotica</name>
    <dbReference type="NCBI Taxonomy" id="2807623"/>
    <lineage>
        <taxon>Bacteria</taxon>
        <taxon>Bacillati</taxon>
        <taxon>Actinomycetota</taxon>
        <taxon>Actinomycetes</taxon>
        <taxon>Micromonosporales</taxon>
        <taxon>Micromonosporaceae</taxon>
        <taxon>Micromonospora</taxon>
    </lineage>
</organism>
<name>A0ABS3V790_9ACTN</name>
<evidence type="ECO:0000256" key="1">
    <source>
        <dbReference type="ARBA" id="ARBA00001957"/>
    </source>
</evidence>
<feature type="compositionally biased region" description="Basic and acidic residues" evidence="4">
    <location>
        <begin position="1210"/>
        <end position="1227"/>
    </location>
</feature>
<dbReference type="Gene3D" id="3.30.559.10">
    <property type="entry name" value="Chloramphenicol acetyltransferase-like domain"/>
    <property type="match status" value="1"/>
</dbReference>
<reference evidence="6 7" key="1">
    <citation type="submission" date="2021-03" db="EMBL/GenBank/DDBJ databases">
        <authorList>
            <person name="Lee D.-H."/>
        </authorList>
    </citation>
    <scope>NUCLEOTIDE SEQUENCE [LARGE SCALE GENOMIC DNA]</scope>
    <source>
        <strain evidence="6 7">MMS20-R2-23</strain>
    </source>
</reference>
<dbReference type="SMART" id="SM00823">
    <property type="entry name" value="PKS_PP"/>
    <property type="match status" value="2"/>
</dbReference>
<dbReference type="Gene3D" id="2.30.38.10">
    <property type="entry name" value="Luciferase, Domain 3"/>
    <property type="match status" value="1"/>
</dbReference>
<dbReference type="InterPro" id="IPR009081">
    <property type="entry name" value="PP-bd_ACP"/>
</dbReference>
<keyword evidence="2" id="KW-0596">Phosphopantetheine</keyword>
<dbReference type="InterPro" id="IPR006162">
    <property type="entry name" value="Ppantetheine_attach_site"/>
</dbReference>
<evidence type="ECO:0000256" key="4">
    <source>
        <dbReference type="SAM" id="MobiDB-lite"/>
    </source>
</evidence>
<dbReference type="InterPro" id="IPR001242">
    <property type="entry name" value="Condensation_dom"/>
</dbReference>
<gene>
    <name evidence="6" type="ORF">JQN83_11775</name>
</gene>
<dbReference type="PANTHER" id="PTHR45527">
    <property type="entry name" value="NONRIBOSOMAL PEPTIDE SYNTHETASE"/>
    <property type="match status" value="1"/>
</dbReference>
<dbReference type="RefSeq" id="WP_208567129.1">
    <property type="nucleotide sequence ID" value="NZ_JAGFWR010000004.1"/>
</dbReference>
<dbReference type="Pfam" id="PF13193">
    <property type="entry name" value="AMP-binding_C"/>
    <property type="match status" value="2"/>
</dbReference>
<keyword evidence="3" id="KW-0597">Phosphoprotein</keyword>
<feature type="region of interest" description="Disordered" evidence="4">
    <location>
        <begin position="143"/>
        <end position="168"/>
    </location>
</feature>
<dbReference type="PANTHER" id="PTHR45527:SF1">
    <property type="entry name" value="FATTY ACID SYNTHASE"/>
    <property type="match status" value="1"/>
</dbReference>
<dbReference type="InterPro" id="IPR000873">
    <property type="entry name" value="AMP-dep_synth/lig_dom"/>
</dbReference>
<comment type="cofactor">
    <cofactor evidence="1">
        <name>pantetheine 4'-phosphate</name>
        <dbReference type="ChEBI" id="CHEBI:47942"/>
    </cofactor>
</comment>
<dbReference type="SUPFAM" id="SSF56801">
    <property type="entry name" value="Acetyl-CoA synthetase-like"/>
    <property type="match status" value="2"/>
</dbReference>
<dbReference type="PROSITE" id="PS00455">
    <property type="entry name" value="AMP_BINDING"/>
    <property type="match status" value="2"/>
</dbReference>
<dbReference type="InterPro" id="IPR020806">
    <property type="entry name" value="PKS_PP-bd"/>
</dbReference>
<dbReference type="InterPro" id="IPR010071">
    <property type="entry name" value="AA_adenyl_dom"/>
</dbReference>
<evidence type="ECO:0000259" key="5">
    <source>
        <dbReference type="PROSITE" id="PS50075"/>
    </source>
</evidence>
<feature type="domain" description="Carrier" evidence="5">
    <location>
        <begin position="522"/>
        <end position="597"/>
    </location>
</feature>
<dbReference type="Gene3D" id="3.30.300.30">
    <property type="match status" value="2"/>
</dbReference>
<dbReference type="Proteomes" id="UP000671399">
    <property type="component" value="Unassembled WGS sequence"/>
</dbReference>
<dbReference type="InterPro" id="IPR020845">
    <property type="entry name" value="AMP-binding_CS"/>
</dbReference>
<dbReference type="Gene3D" id="1.10.1200.10">
    <property type="entry name" value="ACP-like"/>
    <property type="match status" value="2"/>
</dbReference>
<dbReference type="InterPro" id="IPR042099">
    <property type="entry name" value="ANL_N_sf"/>
</dbReference>
<comment type="caution">
    <text evidence="6">The sequence shown here is derived from an EMBL/GenBank/DDBJ whole genome shotgun (WGS) entry which is preliminary data.</text>
</comment>
<dbReference type="EMBL" id="JAGFWR010000004">
    <property type="protein sequence ID" value="MBO4161485.1"/>
    <property type="molecule type" value="Genomic_DNA"/>
</dbReference>
<dbReference type="Gene3D" id="3.30.559.30">
    <property type="entry name" value="Nonribosomal peptide synthetase, condensation domain"/>
    <property type="match status" value="1"/>
</dbReference>
<dbReference type="SUPFAM" id="SSF52777">
    <property type="entry name" value="CoA-dependent acyltransferases"/>
    <property type="match status" value="2"/>
</dbReference>
<protein>
    <submittedName>
        <fullName evidence="6">Amino acid adenylation domain-containing protein</fullName>
    </submittedName>
</protein>
<evidence type="ECO:0000256" key="2">
    <source>
        <dbReference type="ARBA" id="ARBA00022450"/>
    </source>
</evidence>
<dbReference type="PROSITE" id="PS50075">
    <property type="entry name" value="CARRIER"/>
    <property type="match status" value="2"/>
</dbReference>
<dbReference type="Pfam" id="PF00668">
    <property type="entry name" value="Condensation"/>
    <property type="match status" value="1"/>
</dbReference>
<dbReference type="InterPro" id="IPR036736">
    <property type="entry name" value="ACP-like_sf"/>
</dbReference>
<evidence type="ECO:0000313" key="7">
    <source>
        <dbReference type="Proteomes" id="UP000671399"/>
    </source>
</evidence>
<dbReference type="InterPro" id="IPR025110">
    <property type="entry name" value="AMP-bd_C"/>
</dbReference>
<sequence length="1715" mass="183119">MDWPNKDGPALDDRHRVLAWGRGPVTDIPPITLPGVVARTAARWPDATALVGGACRLTYQQLDRAADRLAHRLRAHGVGPETAVGVCVRRTPFMVVALLGVLRAGGYYVPLDTGLPAERMELMLADASVGVCVVDDDTRDLLPPGPWELMTDEPDDAGTPPPQRLPDGDPGDLAYVLYTSGSTGRPKGVCVEHRSVVDFVLANAECWGVGPTDRMLALASLGFDVSVAEIFTALAVGATLVIAADDDRLSVDRLRRLLRRERVTVAEVPQSVLGLLDPAELPDIRLVPLGGEAPNPLVTAHWVRAGKRVINNYGPTETTVTATMMDCPAQDLPSVPIGRPMPNHRVYVLDDDGLPVPPGMPGELWVAGPGVARGYLGQPALTAERFRPDHLGDAPGGRRYRTGDRARWNQDGTLEFLGRVDVQLNLRGFRIEPGDVETRLRAHTAVTDAVVSVVAGQLVGYVVPVDASPGGDELDAWCATHLPRYMVPSVFVTVDSLPLTMSGKVDRAALPPPGPAAGERAAPRTTTEKQLLAIWQEVLPPGPIGVDDPFTDAGGNSLLAMQVLARVRRVFGVELPPAALLRGDTVAGQARDIDAATPADPDRPLLRRLDPDEPAPLSHAQRQLWFVDQLGAARGAFNLPVALRLRGTVDPAALAQALGDVVATHDALRMSFPAADGEPRVRVDQPAPILLTHTDLRHVPADRRDAALGELARTEAELPFVLASGPLWRARLVHCGDSDWALLFVVHHAVADGWSLSLLLDELGRRYHGRTTGTPTDLVAPQVGYGDYAAWQRATLSGARHQRQLDFWTRTLAGVDPVLELPADRPRPPVQSYRAGRLAVRVGREVTDPLRAVAAQHRVTPYVGLLAVFTALLGRLTGVDDLVVAAPMAGRPEPELERVVGLFVNTVPVRADLSATPNLDQLVTRVGEQLLAAMAHASVPFDLVVEAVRPPRTASRHPLVQVGINLLNQPPERLSMDGVEVTPIPLDPPGSLLDLTLYAREDGDELAFELVYNLDLFDHQRMRVLLGQYVQLLTQAVTEPGRRLVELSLRAAGHDAGALPDPGRSLSGAGGPTVVTRVRAAARRTPDAIAVTGPDATMTYGQLERDSDRLADALSAAGVGHGDIVAVPAVRAARMAAALLGVLKSRAVVALLDAAHPPARLTAMLHAVTPAAWLTVDGATPPAALAGYLDSTGVRRVDVAATLQQASSRPRQDEPADDVRADNDTPSRPDPQPDDPAHILFTSGSTGTPRAVLAAHRSLAHFVDWYAGQFGLGPDDRFAVTSGVAHDPVLRDLLVPLCLGATVHVPPPQVHRAPDQLARWLGERKVTVLHSTPQLGRLLASSATGPPGGEPIRLPALRLVATGGDVLLATDVTALATLAPQARVVALYGATETPQAMAWQAAAEAGGRPRVPVGHGIDDVQLLIENAAGALAGVGELGEIVVRSPHVALGYVGDPALTADRFVEPTPGDRRYRTGDLGRYLPDGRVEFAGRRDGQVKIRGYRVELAEVTAMLEAHPDVARAVATVTVGPGGEPELVGYAVAEQGHDVRVEELDGYVRAFLPPYAVPTAIQMIDGLPIGVNGKIDLTALPSPPRRRLRVPAYRPPRSPVEQLIAAAWRDVLALPTVGLDDNFFDLGGSSLSLVTVQTRLQAGLQRALSVVDLYQYPTIRLFAAHLSGDAPTGATRERTTRRIADRLAGRARRYRPIPSSIGREDLV</sequence>
<feature type="region of interest" description="Disordered" evidence="4">
    <location>
        <begin position="1203"/>
        <end position="1243"/>
    </location>
</feature>
<dbReference type="Pfam" id="PF00550">
    <property type="entry name" value="PP-binding"/>
    <property type="match status" value="2"/>
</dbReference>
<dbReference type="CDD" id="cd05930">
    <property type="entry name" value="A_NRPS"/>
    <property type="match status" value="2"/>
</dbReference>
<feature type="domain" description="Carrier" evidence="5">
    <location>
        <begin position="1603"/>
        <end position="1678"/>
    </location>
</feature>
<dbReference type="Gene3D" id="3.40.50.980">
    <property type="match status" value="2"/>
</dbReference>
<dbReference type="Gene3D" id="3.40.50.12780">
    <property type="entry name" value="N-terminal domain of ligase-like"/>
    <property type="match status" value="1"/>
</dbReference>
<proteinExistence type="predicted"/>
<dbReference type="SUPFAM" id="SSF47336">
    <property type="entry name" value="ACP-like"/>
    <property type="match status" value="2"/>
</dbReference>
<dbReference type="PROSITE" id="PS00012">
    <property type="entry name" value="PHOSPHOPANTETHEINE"/>
    <property type="match status" value="1"/>
</dbReference>
<dbReference type="NCBIfam" id="TIGR01733">
    <property type="entry name" value="AA-adenyl-dom"/>
    <property type="match status" value="2"/>
</dbReference>
<dbReference type="InterPro" id="IPR045851">
    <property type="entry name" value="AMP-bd_C_sf"/>
</dbReference>
<dbReference type="Pfam" id="PF00501">
    <property type="entry name" value="AMP-binding"/>
    <property type="match status" value="2"/>
</dbReference>
<evidence type="ECO:0000313" key="6">
    <source>
        <dbReference type="EMBL" id="MBO4161485.1"/>
    </source>
</evidence>